<feature type="binding site" evidence="4">
    <location>
        <position position="188"/>
    </location>
    <ligand>
        <name>substrate</name>
    </ligand>
</feature>
<evidence type="ECO:0000256" key="2">
    <source>
        <dbReference type="ARBA" id="ARBA00022679"/>
    </source>
</evidence>
<keyword evidence="1 4" id="KW-0328">Glycosyltransferase</keyword>
<dbReference type="GO" id="GO:0019509">
    <property type="term" value="P:L-methionine salvage from methylthioadenosine"/>
    <property type="evidence" value="ECO:0007669"/>
    <property type="project" value="UniProtKB-UniRule"/>
</dbReference>
<dbReference type="STRING" id="299467.A0A443SWK5"/>
<dbReference type="AlphaFoldDB" id="A0A443SWK5"/>
<accession>A0A443SWK5</accession>
<dbReference type="GO" id="GO:0006166">
    <property type="term" value="P:purine ribonucleoside salvage"/>
    <property type="evidence" value="ECO:0007669"/>
    <property type="project" value="UniProtKB-KW"/>
</dbReference>
<dbReference type="GO" id="GO:0005634">
    <property type="term" value="C:nucleus"/>
    <property type="evidence" value="ECO:0007669"/>
    <property type="project" value="UniProtKB-SubCell"/>
</dbReference>
<gene>
    <name evidence="6" type="ORF">B4U80_07797</name>
</gene>
<protein>
    <recommendedName>
        <fullName evidence="4">S-methyl-5'-thioadenosine phosphorylase</fullName>
        <ecNumber evidence="4">2.4.2.28</ecNumber>
    </recommendedName>
    <alternativeName>
        <fullName evidence="4">5'-methylthioadenosine phosphorylase</fullName>
        <shortName evidence="4">MTA phosphorylase</shortName>
        <shortName evidence="4">MTAP</shortName>
        <shortName evidence="4">MTAPase</shortName>
    </alternativeName>
</protein>
<dbReference type="OrthoDB" id="6502526at2759"/>
<feature type="site" description="Important for substrate specificity" evidence="4">
    <location>
        <position position="226"/>
    </location>
</feature>
<keyword evidence="2 4" id="KW-0808">Transferase</keyword>
<dbReference type="VEuPathDB" id="VectorBase:LDEU000157"/>
<feature type="binding site" evidence="4">
    <location>
        <begin position="56"/>
        <end position="57"/>
    </location>
    <ligand>
        <name>phosphate</name>
        <dbReference type="ChEBI" id="CHEBI:43474"/>
    </ligand>
</feature>
<comment type="similarity">
    <text evidence="4">Belongs to the PNP/MTAP phosphorylase family. MTAP subfamily.</text>
</comment>
<keyword evidence="4" id="KW-0963">Cytoplasm</keyword>
<evidence type="ECO:0000313" key="6">
    <source>
        <dbReference type="EMBL" id="RWS31887.1"/>
    </source>
</evidence>
<keyword evidence="7" id="KW-1185">Reference proteome</keyword>
<sequence>MSIKIGIIGGTGLESDVNILTDVKQLKTEETPFGCPSDEYVTEGFIGEIPVIIMGRHGKDHNISPTNVNYAANLWTLKSNGCTHVLVTTACGSLKQQIAPGSLCIVDQYIDRTQGKRRNTIYTVSHIPQGLPFDRTLQVLIELLEESCAENGVEYHKRVTTVTIEGPRFSTLAESRLYQSWGCDIVNMTSVPEAQLAAEMGLVYAALALVTDYDCWHCDESESVCVELVDKRMKELKIKASKVLVSAVKKCSAINWQQIIDEKSQTAKNAIMCQ</sequence>
<dbReference type="InterPro" id="IPR000845">
    <property type="entry name" value="Nucleoside_phosphorylase_d"/>
</dbReference>
<comment type="subunit">
    <text evidence="4">Homotrimer.</text>
</comment>
<comment type="subcellular location">
    <subcellularLocation>
        <location evidence="4">Cytoplasm</location>
    </subcellularLocation>
    <subcellularLocation>
        <location evidence="4">Nucleus</location>
    </subcellularLocation>
</comment>
<comment type="caution">
    <text evidence="6">The sequence shown here is derived from an EMBL/GenBank/DDBJ whole genome shotgun (WGS) entry which is preliminary data.</text>
</comment>
<dbReference type="InterPro" id="IPR035994">
    <property type="entry name" value="Nucleoside_phosphorylase_sf"/>
</dbReference>
<evidence type="ECO:0000256" key="1">
    <source>
        <dbReference type="ARBA" id="ARBA00022676"/>
    </source>
</evidence>
<dbReference type="HAMAP" id="MF_01963">
    <property type="entry name" value="MTAP"/>
    <property type="match status" value="1"/>
</dbReference>
<feature type="binding site" evidence="4">
    <location>
        <position position="189"/>
    </location>
    <ligand>
        <name>phosphate</name>
        <dbReference type="ChEBI" id="CHEBI:43474"/>
    </ligand>
</feature>
<dbReference type="EMBL" id="NCKV01000035">
    <property type="protein sequence ID" value="RWS31887.1"/>
    <property type="molecule type" value="Genomic_DNA"/>
</dbReference>
<evidence type="ECO:0000313" key="7">
    <source>
        <dbReference type="Proteomes" id="UP000288716"/>
    </source>
</evidence>
<dbReference type="Pfam" id="PF01048">
    <property type="entry name" value="PNP_UDP_1"/>
    <property type="match status" value="1"/>
</dbReference>
<reference evidence="6 7" key="1">
    <citation type="journal article" date="2018" name="Gigascience">
        <title>Genomes of trombidid mites reveal novel predicted allergens and laterally-transferred genes associated with secondary metabolism.</title>
        <authorList>
            <person name="Dong X."/>
            <person name="Chaisiri K."/>
            <person name="Xia D."/>
            <person name="Armstrong S.D."/>
            <person name="Fang Y."/>
            <person name="Donnelly M.J."/>
            <person name="Kadowaki T."/>
            <person name="McGarry J.W."/>
            <person name="Darby A.C."/>
            <person name="Makepeace B.L."/>
        </authorList>
    </citation>
    <scope>NUCLEOTIDE SEQUENCE [LARGE SCALE GENOMIC DNA]</scope>
    <source>
        <strain evidence="6">UoL-UT</strain>
    </source>
</reference>
<dbReference type="UniPathway" id="UPA00904">
    <property type="reaction ID" value="UER00873"/>
</dbReference>
<dbReference type="SUPFAM" id="SSF53167">
    <property type="entry name" value="Purine and uridine phosphorylases"/>
    <property type="match status" value="1"/>
</dbReference>
<evidence type="ECO:0000256" key="4">
    <source>
        <dbReference type="HAMAP-Rule" id="MF_03155"/>
    </source>
</evidence>
<dbReference type="CDD" id="cd09010">
    <property type="entry name" value="MTAP_SsMTAPII_like_MTIP"/>
    <property type="match status" value="1"/>
</dbReference>
<organism evidence="6 7">
    <name type="scientific">Leptotrombidium deliense</name>
    <dbReference type="NCBI Taxonomy" id="299467"/>
    <lineage>
        <taxon>Eukaryota</taxon>
        <taxon>Metazoa</taxon>
        <taxon>Ecdysozoa</taxon>
        <taxon>Arthropoda</taxon>
        <taxon>Chelicerata</taxon>
        <taxon>Arachnida</taxon>
        <taxon>Acari</taxon>
        <taxon>Acariformes</taxon>
        <taxon>Trombidiformes</taxon>
        <taxon>Prostigmata</taxon>
        <taxon>Anystina</taxon>
        <taxon>Parasitengona</taxon>
        <taxon>Trombiculoidea</taxon>
        <taxon>Trombiculidae</taxon>
        <taxon>Leptotrombidium</taxon>
    </lineage>
</organism>
<comment type="pathway">
    <text evidence="4">Amino-acid biosynthesis; L-methionine biosynthesis via salvage pathway; S-methyl-5-thio-alpha-D-ribose 1-phosphate from S-methyl-5'-thioadenosine (phosphorylase route): step 1/1.</text>
</comment>
<comment type="catalytic activity">
    <reaction evidence="4">
        <text>S-methyl-5'-thioadenosine + phosphate = 5-(methylsulfanyl)-alpha-D-ribose 1-phosphate + adenine</text>
        <dbReference type="Rhea" id="RHEA:11852"/>
        <dbReference type="ChEBI" id="CHEBI:16708"/>
        <dbReference type="ChEBI" id="CHEBI:17509"/>
        <dbReference type="ChEBI" id="CHEBI:43474"/>
        <dbReference type="ChEBI" id="CHEBI:58533"/>
        <dbReference type="EC" id="2.4.2.28"/>
    </reaction>
</comment>
<feature type="binding site" evidence="4">
    <location>
        <begin position="212"/>
        <end position="214"/>
    </location>
    <ligand>
        <name>substrate</name>
    </ligand>
</feature>
<feature type="domain" description="Nucleoside phosphorylase" evidence="5">
    <location>
        <begin position="4"/>
        <end position="248"/>
    </location>
</feature>
<dbReference type="EC" id="2.4.2.28" evidence="4"/>
<evidence type="ECO:0000259" key="5">
    <source>
        <dbReference type="Pfam" id="PF01048"/>
    </source>
</evidence>
<comment type="function">
    <text evidence="4">Catalyzes the reversible phosphorylation of S-methyl-5'-thioadenosine (MTA) to adenine and 5-methylthioribose-1-phosphate. Involved in the breakdown of MTA, a major by-product of polyamine biosynthesis. Responsible for the first step in the methionine salvage pathway after MTA has been generated from S-adenosylmethionine. Has broad substrate specificity with 6-aminopurine nucleosides as preferred substrates.</text>
</comment>
<name>A0A443SWK5_9ACAR</name>
<feature type="site" description="Important for substrate specificity" evidence="4">
    <location>
        <position position="170"/>
    </location>
</feature>
<feature type="binding site" evidence="4">
    <location>
        <begin position="89"/>
        <end position="90"/>
    </location>
    <ligand>
        <name>phosphate</name>
        <dbReference type="ChEBI" id="CHEBI:43474"/>
    </ligand>
</feature>
<dbReference type="GO" id="GO:0017061">
    <property type="term" value="F:S-methyl-5-thioadenosine phosphorylase activity"/>
    <property type="evidence" value="ECO:0007669"/>
    <property type="project" value="UniProtKB-UniRule"/>
</dbReference>
<dbReference type="PANTHER" id="PTHR42679:SF2">
    <property type="entry name" value="S-METHYL-5'-THIOADENOSINE PHOSPHORYLASE"/>
    <property type="match status" value="1"/>
</dbReference>
<dbReference type="Proteomes" id="UP000288716">
    <property type="component" value="Unassembled WGS sequence"/>
</dbReference>
<keyword evidence="4" id="KW-0539">Nucleus</keyword>
<dbReference type="Gene3D" id="3.40.50.1580">
    <property type="entry name" value="Nucleoside phosphorylase domain"/>
    <property type="match status" value="1"/>
</dbReference>
<dbReference type="PANTHER" id="PTHR42679">
    <property type="entry name" value="S-METHYL-5'-THIOADENOSINE PHOSPHORYLASE"/>
    <property type="match status" value="1"/>
</dbReference>
<keyword evidence="3 4" id="KW-0660">Purine salvage</keyword>
<feature type="binding site" evidence="4">
    <location>
        <position position="11"/>
    </location>
    <ligand>
        <name>phosphate</name>
        <dbReference type="ChEBI" id="CHEBI:43474"/>
    </ligand>
</feature>
<proteinExistence type="inferred from homology"/>
<evidence type="ECO:0000256" key="3">
    <source>
        <dbReference type="ARBA" id="ARBA00022726"/>
    </source>
</evidence>
<dbReference type="InterPro" id="IPR010044">
    <property type="entry name" value="MTAP"/>
</dbReference>
<dbReference type="GO" id="GO:0005829">
    <property type="term" value="C:cytosol"/>
    <property type="evidence" value="ECO:0007669"/>
    <property type="project" value="TreeGrafter"/>
</dbReference>